<feature type="transmembrane region" description="Helical" evidence="8">
    <location>
        <begin position="162"/>
        <end position="185"/>
    </location>
</feature>
<comment type="subcellular location">
    <subcellularLocation>
        <location evidence="1">Cell inner membrane</location>
        <topology evidence="1">Multi-pass membrane protein</topology>
    </subcellularLocation>
</comment>
<dbReference type="Proteomes" id="UP000198500">
    <property type="component" value="Unassembled WGS sequence"/>
</dbReference>
<keyword evidence="5 8" id="KW-0812">Transmembrane</keyword>
<evidence type="ECO:0000313" key="9">
    <source>
        <dbReference type="EMBL" id="SDX12810.1"/>
    </source>
</evidence>
<dbReference type="CDD" id="cd13136">
    <property type="entry name" value="MATE_DinF_like"/>
    <property type="match status" value="1"/>
</dbReference>
<dbReference type="PANTHER" id="PTHR42893">
    <property type="entry name" value="PROTEIN DETOXIFICATION 44, CHLOROPLASTIC-RELATED"/>
    <property type="match status" value="1"/>
</dbReference>
<feature type="transmembrane region" description="Helical" evidence="8">
    <location>
        <begin position="269"/>
        <end position="286"/>
    </location>
</feature>
<feature type="transmembrane region" description="Helical" evidence="8">
    <location>
        <begin position="45"/>
        <end position="69"/>
    </location>
</feature>
<accession>A0A1H2Z5W8</accession>
<evidence type="ECO:0000256" key="5">
    <source>
        <dbReference type="ARBA" id="ARBA00022692"/>
    </source>
</evidence>
<dbReference type="GO" id="GO:0042910">
    <property type="term" value="F:xenobiotic transmembrane transporter activity"/>
    <property type="evidence" value="ECO:0007669"/>
    <property type="project" value="InterPro"/>
</dbReference>
<keyword evidence="3" id="KW-0813">Transport</keyword>
<name>A0A1H2Z5W8_9GAMM</name>
<feature type="transmembrane region" description="Helical" evidence="8">
    <location>
        <begin position="355"/>
        <end position="377"/>
    </location>
</feature>
<dbReference type="InterPro" id="IPR044644">
    <property type="entry name" value="DinF-like"/>
</dbReference>
<feature type="transmembrane region" description="Helical" evidence="8">
    <location>
        <begin position="90"/>
        <end position="113"/>
    </location>
</feature>
<feature type="transmembrane region" description="Helical" evidence="8">
    <location>
        <begin position="233"/>
        <end position="257"/>
    </location>
</feature>
<dbReference type="RefSeq" id="WP_092569078.1">
    <property type="nucleotide sequence ID" value="NZ_BMXH01000001.1"/>
</dbReference>
<keyword evidence="7 8" id="KW-0472">Membrane</keyword>
<dbReference type="PIRSF" id="PIRSF006603">
    <property type="entry name" value="DinF"/>
    <property type="match status" value="1"/>
</dbReference>
<feature type="transmembrane region" description="Helical" evidence="8">
    <location>
        <begin position="389"/>
        <end position="406"/>
    </location>
</feature>
<keyword evidence="6 8" id="KW-1133">Transmembrane helix</keyword>
<evidence type="ECO:0000256" key="2">
    <source>
        <dbReference type="ARBA" id="ARBA00010199"/>
    </source>
</evidence>
<feature type="transmembrane region" description="Helical" evidence="8">
    <location>
        <begin position="12"/>
        <end position="33"/>
    </location>
</feature>
<feature type="transmembrane region" description="Helical" evidence="8">
    <location>
        <begin position="412"/>
        <end position="431"/>
    </location>
</feature>
<evidence type="ECO:0000256" key="8">
    <source>
        <dbReference type="SAM" id="Phobius"/>
    </source>
</evidence>
<dbReference type="InterPro" id="IPR002528">
    <property type="entry name" value="MATE_fam"/>
</dbReference>
<evidence type="ECO:0000256" key="7">
    <source>
        <dbReference type="ARBA" id="ARBA00023136"/>
    </source>
</evidence>
<evidence type="ECO:0000313" key="10">
    <source>
        <dbReference type="Proteomes" id="UP000198500"/>
    </source>
</evidence>
<feature type="transmembrane region" description="Helical" evidence="8">
    <location>
        <begin position="319"/>
        <end position="343"/>
    </location>
</feature>
<reference evidence="9 10" key="1">
    <citation type="submission" date="2016-10" db="EMBL/GenBank/DDBJ databases">
        <authorList>
            <person name="de Groot N.N."/>
        </authorList>
    </citation>
    <scope>NUCLEOTIDE SEQUENCE [LARGE SCALE GENOMIC DNA]</scope>
    <source>
        <strain evidence="9 10">DSM 19219</strain>
    </source>
</reference>
<keyword evidence="10" id="KW-1185">Reference proteome</keyword>
<evidence type="ECO:0000256" key="3">
    <source>
        <dbReference type="ARBA" id="ARBA00022448"/>
    </source>
</evidence>
<dbReference type="EMBL" id="FNNI01000004">
    <property type="protein sequence ID" value="SDX12810.1"/>
    <property type="molecule type" value="Genomic_DNA"/>
</dbReference>
<dbReference type="InterPro" id="IPR048279">
    <property type="entry name" value="MdtK-like"/>
</dbReference>
<feature type="transmembrane region" description="Helical" evidence="8">
    <location>
        <begin position="191"/>
        <end position="212"/>
    </location>
</feature>
<dbReference type="PANTHER" id="PTHR42893:SF46">
    <property type="entry name" value="PROTEIN DETOXIFICATION 44, CHLOROPLASTIC"/>
    <property type="match status" value="1"/>
</dbReference>
<dbReference type="GO" id="GO:0005886">
    <property type="term" value="C:plasma membrane"/>
    <property type="evidence" value="ECO:0007669"/>
    <property type="project" value="UniProtKB-SubCell"/>
</dbReference>
<comment type="similarity">
    <text evidence="2">Belongs to the multi antimicrobial extrusion (MATE) (TC 2.A.66.1) family.</text>
</comment>
<dbReference type="STRING" id="574349.SAMN05443545_10448"/>
<sequence>MSTSPARSQETRIWRLAWPIILSNVTVPLLGLVDTAVVGHLPDSRYLAAVTLGATLFSFLYWGFGFLRMGTTGLTSQAAGRGDDDIVRNLLGQALLMAVVIGTVLIVLSPLLIRIGLWLLDGSQEATALATEYAQIRIVSAPAVLANYVILGWFLGQQNARVTLAVLVLTNSVNIVLDLLFVVGLGMTSDGVAWASVIADYTALVFGLWLVLRQLRTLSGHFQHRYLWHLSAYAELFQVNVHLFVRTLGLLFAMAFFHAQGASQGDTTLAANAVLMQFIMLTSYALDGFAHASEALTGRAVGRKAWDEFGQAVRAAARFSLATAGLAALGFALAGHELIALLSDLPDVRNEAGTYLPWMVALPLIAVWSYLLDGVFIGATATREMRNSIYIGLAVYLPLWWLTRGWGNHGLWLAFVTFTLVRSATLITYYWHYRQTYWRHTDIDQGR</sequence>
<evidence type="ECO:0000256" key="4">
    <source>
        <dbReference type="ARBA" id="ARBA00022475"/>
    </source>
</evidence>
<gene>
    <name evidence="9" type="ORF">SAMN05443545_10448</name>
</gene>
<organism evidence="9 10">
    <name type="scientific">Aidingimonas halophila</name>
    <dbReference type="NCBI Taxonomy" id="574349"/>
    <lineage>
        <taxon>Bacteria</taxon>
        <taxon>Pseudomonadati</taxon>
        <taxon>Pseudomonadota</taxon>
        <taxon>Gammaproteobacteria</taxon>
        <taxon>Oceanospirillales</taxon>
        <taxon>Halomonadaceae</taxon>
        <taxon>Aidingimonas</taxon>
    </lineage>
</organism>
<evidence type="ECO:0000256" key="1">
    <source>
        <dbReference type="ARBA" id="ARBA00004429"/>
    </source>
</evidence>
<dbReference type="OrthoDB" id="9789527at2"/>
<keyword evidence="4" id="KW-1003">Cell membrane</keyword>
<protein>
    <submittedName>
        <fullName evidence="9">Multidrug resistance protein, MATE family</fullName>
    </submittedName>
</protein>
<evidence type="ECO:0000256" key="6">
    <source>
        <dbReference type="ARBA" id="ARBA00022989"/>
    </source>
</evidence>
<feature type="transmembrane region" description="Helical" evidence="8">
    <location>
        <begin position="133"/>
        <end position="155"/>
    </location>
</feature>
<dbReference type="Pfam" id="PF01554">
    <property type="entry name" value="MatE"/>
    <property type="match status" value="2"/>
</dbReference>
<proteinExistence type="inferred from homology"/>
<dbReference type="AlphaFoldDB" id="A0A1H2Z5W8"/>
<dbReference type="NCBIfam" id="TIGR00797">
    <property type="entry name" value="matE"/>
    <property type="match status" value="1"/>
</dbReference>
<dbReference type="GO" id="GO:0015297">
    <property type="term" value="F:antiporter activity"/>
    <property type="evidence" value="ECO:0007669"/>
    <property type="project" value="InterPro"/>
</dbReference>